<dbReference type="PANTHER" id="PTHR42737:SF7">
    <property type="entry name" value="THIOREDOXIN-DISULFIDE REDUCTASE"/>
    <property type="match status" value="1"/>
</dbReference>
<dbReference type="PROSITE" id="PS00076">
    <property type="entry name" value="PYRIDINE_REDOX_1"/>
    <property type="match status" value="1"/>
</dbReference>
<comment type="cofactor">
    <cofactor evidence="12">
        <name>FAD</name>
        <dbReference type="ChEBI" id="CHEBI:57692"/>
    </cofactor>
    <text evidence="12">Binds 1 FAD per subunit.</text>
</comment>
<gene>
    <name evidence="17" type="ORF">NGATSA_3006400</name>
</gene>
<protein>
    <recommendedName>
        <fullName evidence="3">Thioredoxin reductase</fullName>
        <ecNumber evidence="2">1.8.1.9</ecNumber>
    </recommendedName>
</protein>
<feature type="domain" description="Pyridine nucleotide-disulphide oxidoreductase dimerisation" evidence="15">
    <location>
        <begin position="383"/>
        <end position="507"/>
    </location>
</feature>
<feature type="binding site" evidence="12">
    <location>
        <position position="347"/>
    </location>
    <ligand>
        <name>FAD</name>
        <dbReference type="ChEBI" id="CHEBI:57692"/>
    </ligand>
</feature>
<dbReference type="GO" id="GO:0006749">
    <property type="term" value="P:glutathione metabolic process"/>
    <property type="evidence" value="ECO:0007669"/>
    <property type="project" value="TreeGrafter"/>
</dbReference>
<evidence type="ECO:0000256" key="4">
    <source>
        <dbReference type="ARBA" id="ARBA00022630"/>
    </source>
</evidence>
<sequence>MATVSLRGTEPRSNGGSHANPNYTYDLIVIGGGSGGLAAAKEAAKHGAKVALFDYVKPSTQGSKWGLGGTCVNVGCVPKKICHYSGLLGHAIKDAQALGWTFGDPKPAHDWEGLSSPVRDHRGMLNFLYRRGLQSAHVEYINALTAFTGPHSVTYLPKGKEEGEEVEVSAAHIVIAVGGRPVVPREVPGAVEYAVTSDDLFTLKTPPGKTLCVGGSYIALECAGFLTELGNEVHVAVRSILLRGFDRQCAEKIGAVMQEFGTEFLYQTMPTHIAKTEDGRLKVSFRHTGTQAEHSDIYDTVVYAIGRNPDTAGLNLKAAGVALNGGGKFVTDKEERTNVPHIYAVGDVLEGKPELTPVAIRTGELLARRLFAGSKKLMDYDLVPTTVFTPTEYGCCGLSEEDAVDRYGEANVEVFLSEFMTLEFAATHRQRAPKRMGEDGMNELQPMCLAKLVCLKQEDNKVVGFHFVGPNAGEITQGFHLAMKLGAKKADFDDMIGIHPTDAEAFASLHTTKASGESWLNVGCGGGKCG</sequence>
<proteinExistence type="evidence at transcript level"/>
<dbReference type="NCBIfam" id="TIGR01438">
    <property type="entry name" value="TGR"/>
    <property type="match status" value="1"/>
</dbReference>
<dbReference type="InterPro" id="IPR001100">
    <property type="entry name" value="Pyr_nuc-diS_OxRdtase"/>
</dbReference>
<dbReference type="AlphaFoldDB" id="I2CP09"/>
<dbReference type="GO" id="GO:0005829">
    <property type="term" value="C:cytosol"/>
    <property type="evidence" value="ECO:0007669"/>
    <property type="project" value="TreeGrafter"/>
</dbReference>
<evidence type="ECO:0000256" key="6">
    <source>
        <dbReference type="ARBA" id="ARBA00022857"/>
    </source>
</evidence>
<dbReference type="InterPro" id="IPR036188">
    <property type="entry name" value="FAD/NAD-bd_sf"/>
</dbReference>
<feature type="binding site" evidence="12">
    <location>
        <position position="306"/>
    </location>
    <ligand>
        <name>NAD(+)</name>
        <dbReference type="ChEBI" id="CHEBI:57540"/>
    </ligand>
</feature>
<evidence type="ECO:0000256" key="12">
    <source>
        <dbReference type="PIRSR" id="PIRSR000350-3"/>
    </source>
</evidence>
<evidence type="ECO:0000313" key="17">
    <source>
        <dbReference type="EMBL" id="AFJ68642.1"/>
    </source>
</evidence>
<dbReference type="PIRSF" id="PIRSF000350">
    <property type="entry name" value="Mercury_reductase_MerA"/>
    <property type="match status" value="1"/>
</dbReference>
<dbReference type="GO" id="GO:0004791">
    <property type="term" value="F:thioredoxin-disulfide reductase (NADPH) activity"/>
    <property type="evidence" value="ECO:0007669"/>
    <property type="project" value="UniProtKB-EC"/>
</dbReference>
<comment type="function">
    <text evidence="10">Catalyzes the transfer of electrons from NADPH to thioredoxins TRX1, TRX2 and TRX3, which in turn act as reductants of disulfide containing proteins. Able to reduce nitroglutathione (GSNO), a compound involved in the transport of nitric oxide (NO); however, TRX1 is more efficient in reducing GSNO. Has no catalytic activity towards oxidized glutathione (GSSG).</text>
</comment>
<name>I2CP09_NANGC</name>
<dbReference type="GO" id="GO:0050660">
    <property type="term" value="F:flavin adenine dinucleotide binding"/>
    <property type="evidence" value="ECO:0007669"/>
    <property type="project" value="InterPro"/>
</dbReference>
<reference evidence="17" key="1">
    <citation type="journal article" date="2012" name="Bioengineered">
        <title>Additional insights into the genome of the oleaginous model alga Nannochloropsis gaditana.</title>
        <authorList>
            <person name="Jinkerson R.E."/>
            <person name="Radakovits R."/>
            <person name="Posewitz M.C."/>
        </authorList>
    </citation>
    <scope>NUCLEOTIDE SEQUENCE</scope>
    <source>
        <strain evidence="17">CCMP526</strain>
    </source>
</reference>
<evidence type="ECO:0000256" key="3">
    <source>
        <dbReference type="ARBA" id="ARBA00018719"/>
    </source>
</evidence>
<dbReference type="SUPFAM" id="SSF51905">
    <property type="entry name" value="FAD/NAD(P)-binding domain"/>
    <property type="match status" value="1"/>
</dbReference>
<dbReference type="SUPFAM" id="SSF55424">
    <property type="entry name" value="FAD/NAD-linked reductases, dimerisation (C-terminal) domain"/>
    <property type="match status" value="1"/>
</dbReference>
<evidence type="ECO:0000256" key="8">
    <source>
        <dbReference type="ARBA" id="ARBA00023157"/>
    </source>
</evidence>
<dbReference type="Gene3D" id="3.50.50.60">
    <property type="entry name" value="FAD/NAD(P)-binding domain"/>
    <property type="match status" value="1"/>
</dbReference>
<feature type="domain" description="FAD/NAD(P)-binding" evidence="16">
    <location>
        <begin position="25"/>
        <end position="363"/>
    </location>
</feature>
<feature type="binding site" evidence="12">
    <location>
        <begin position="214"/>
        <end position="221"/>
    </location>
    <ligand>
        <name>NAD(+)</name>
        <dbReference type="ChEBI" id="CHEBI:57540"/>
    </ligand>
</feature>
<evidence type="ECO:0000256" key="10">
    <source>
        <dbReference type="ARBA" id="ARBA00053237"/>
    </source>
</evidence>
<dbReference type="InterPro" id="IPR006338">
    <property type="entry name" value="Thioredoxin/glutathione_Rdtase"/>
</dbReference>
<accession>I2CP09</accession>
<dbReference type="PRINTS" id="PR00411">
    <property type="entry name" value="PNDRDTASEI"/>
</dbReference>
<dbReference type="GO" id="GO:0004362">
    <property type="term" value="F:glutathione-disulfide reductase (NADPH) activity"/>
    <property type="evidence" value="ECO:0007669"/>
    <property type="project" value="TreeGrafter"/>
</dbReference>
<keyword evidence="6" id="KW-0521">NADP</keyword>
<keyword evidence="8" id="KW-1015">Disulfide bond</keyword>
<dbReference type="GO" id="GO:0005739">
    <property type="term" value="C:mitochondrion"/>
    <property type="evidence" value="ECO:0007669"/>
    <property type="project" value="TreeGrafter"/>
</dbReference>
<evidence type="ECO:0000256" key="1">
    <source>
        <dbReference type="ARBA" id="ARBA00007532"/>
    </source>
</evidence>
<evidence type="ECO:0000259" key="16">
    <source>
        <dbReference type="Pfam" id="PF07992"/>
    </source>
</evidence>
<dbReference type="Pfam" id="PF07992">
    <property type="entry name" value="Pyr_redox_2"/>
    <property type="match status" value="1"/>
</dbReference>
<dbReference type="InterPro" id="IPR046952">
    <property type="entry name" value="GSHR/TRXR-like"/>
</dbReference>
<dbReference type="GO" id="GO:0034599">
    <property type="term" value="P:cellular response to oxidative stress"/>
    <property type="evidence" value="ECO:0007669"/>
    <property type="project" value="TreeGrafter"/>
</dbReference>
<comment type="similarity">
    <text evidence="1 14">Belongs to the class-I pyridine nucleotide-disulfide oxidoreductase family.</text>
</comment>
<keyword evidence="12" id="KW-0547">Nucleotide-binding</keyword>
<evidence type="ECO:0000259" key="15">
    <source>
        <dbReference type="Pfam" id="PF02852"/>
    </source>
</evidence>
<dbReference type="FunFam" id="3.50.50.60:FF:000190">
    <property type="entry name" value="Thioredoxin reductase"/>
    <property type="match status" value="1"/>
</dbReference>
<dbReference type="InterPro" id="IPR004099">
    <property type="entry name" value="Pyr_nucl-diS_OxRdtase_dimer"/>
</dbReference>
<dbReference type="InterPro" id="IPR012999">
    <property type="entry name" value="Pyr_OxRdtase_I_AS"/>
</dbReference>
<feature type="disulfide bond" description="Redox-active" evidence="13">
    <location>
        <begin position="71"/>
        <end position="76"/>
    </location>
</feature>
<evidence type="ECO:0000256" key="14">
    <source>
        <dbReference type="RuleBase" id="RU003691"/>
    </source>
</evidence>
<reference evidence="17" key="2">
    <citation type="journal article" date="2012" name="Nat. Commun.">
        <title>Draft genome sequence and genetic transformation of the oleaginous alga Nannochloropis gaditana.</title>
        <authorList>
            <person name="Radakovits R."/>
            <person name="Jinkerson R.E."/>
            <person name="Fuerstenberg S.I."/>
            <person name="Tae H."/>
            <person name="Settlage R.E."/>
            <person name="Boore J.L."/>
            <person name="Posewitz M.C."/>
        </authorList>
    </citation>
    <scope>NUCLEOTIDE SEQUENCE</scope>
    <source>
        <strain evidence="17">CCMP526</strain>
    </source>
</reference>
<dbReference type="InterPro" id="IPR016156">
    <property type="entry name" value="FAD/NAD-linked_Rdtase_dimer_sf"/>
</dbReference>
<dbReference type="PRINTS" id="PR00368">
    <property type="entry name" value="FADPNR"/>
</dbReference>
<evidence type="ECO:0000256" key="2">
    <source>
        <dbReference type="ARBA" id="ARBA00012610"/>
    </source>
</evidence>
<keyword evidence="7 14" id="KW-0560">Oxidoreductase</keyword>
<evidence type="ECO:0000256" key="5">
    <source>
        <dbReference type="ARBA" id="ARBA00022827"/>
    </source>
</evidence>
<dbReference type="PANTHER" id="PTHR42737">
    <property type="entry name" value="GLUTATHIONE REDUCTASE"/>
    <property type="match status" value="1"/>
</dbReference>
<feature type="binding site" evidence="12">
    <location>
        <position position="80"/>
    </location>
    <ligand>
        <name>FAD</name>
        <dbReference type="ChEBI" id="CHEBI:57692"/>
    </ligand>
</feature>
<evidence type="ECO:0000256" key="13">
    <source>
        <dbReference type="PIRSR" id="PIRSR000350-4"/>
    </source>
</evidence>
<evidence type="ECO:0000256" key="11">
    <source>
        <dbReference type="PIRSR" id="PIRSR000350-2"/>
    </source>
</evidence>
<evidence type="ECO:0000256" key="7">
    <source>
        <dbReference type="ARBA" id="ARBA00023002"/>
    </source>
</evidence>
<keyword evidence="12" id="KW-0520">NAD</keyword>
<dbReference type="EMBL" id="JU963851">
    <property type="protein sequence ID" value="AFJ68642.1"/>
    <property type="molecule type" value="mRNA"/>
</dbReference>
<keyword evidence="4 14" id="KW-0285">Flavoprotein</keyword>
<keyword evidence="9 14" id="KW-0676">Redox-active center</keyword>
<dbReference type="Pfam" id="PF02852">
    <property type="entry name" value="Pyr_redox_dim"/>
    <property type="match status" value="1"/>
</dbReference>
<dbReference type="EC" id="1.8.1.9" evidence="2"/>
<feature type="active site" description="Proton acceptor" evidence="11">
    <location>
        <position position="499"/>
    </location>
</feature>
<dbReference type="InterPro" id="IPR023753">
    <property type="entry name" value="FAD/NAD-binding_dom"/>
</dbReference>
<evidence type="ECO:0000256" key="9">
    <source>
        <dbReference type="ARBA" id="ARBA00023284"/>
    </source>
</evidence>
<dbReference type="GO" id="GO:0045454">
    <property type="term" value="P:cell redox homeostasis"/>
    <property type="evidence" value="ECO:0007669"/>
    <property type="project" value="InterPro"/>
</dbReference>
<keyword evidence="5 12" id="KW-0274">FAD</keyword>
<organism evidence="17">
    <name type="scientific">Nannochloropsis gaditana (strain CCMP526)</name>
    <name type="common">Green microalga</name>
    <name type="synonym">Microchloropsis gaditana</name>
    <dbReference type="NCBI Taxonomy" id="1093141"/>
    <lineage>
        <taxon>Eukaryota</taxon>
        <taxon>Sar</taxon>
        <taxon>Stramenopiles</taxon>
        <taxon>Ochrophyta</taxon>
        <taxon>Eustigmatophyceae</taxon>
        <taxon>Eustigmatales</taxon>
        <taxon>Monodopsidaceae</taxon>
        <taxon>Nannochloropsis</taxon>
    </lineage>
</organism>